<dbReference type="EMBL" id="CP023036">
    <property type="protein sequence ID" value="AXY23216.1"/>
    <property type="molecule type" value="Genomic_DNA"/>
</dbReference>
<name>A0A347WEC3_9PROT</name>
<keyword evidence="3" id="KW-0804">Transcription</keyword>
<proteinExistence type="predicted"/>
<dbReference type="KEGG" id="ksc:CD178_02469"/>
<dbReference type="InterPro" id="IPR036388">
    <property type="entry name" value="WH-like_DNA-bd_sf"/>
</dbReference>
<gene>
    <name evidence="5" type="primary">badR</name>
    <name evidence="5" type="ORF">CD178_02469</name>
</gene>
<dbReference type="PROSITE" id="PS50995">
    <property type="entry name" value="HTH_MARR_2"/>
    <property type="match status" value="1"/>
</dbReference>
<dbReference type="GO" id="GO:0003677">
    <property type="term" value="F:DNA binding"/>
    <property type="evidence" value="ECO:0007669"/>
    <property type="project" value="UniProtKB-KW"/>
</dbReference>
<feature type="domain" description="HTH marR-type" evidence="4">
    <location>
        <begin position="26"/>
        <end position="160"/>
    </location>
</feature>
<evidence type="ECO:0000313" key="6">
    <source>
        <dbReference type="Proteomes" id="UP000264120"/>
    </source>
</evidence>
<evidence type="ECO:0000313" key="5">
    <source>
        <dbReference type="EMBL" id="AXY23216.1"/>
    </source>
</evidence>
<dbReference type="SUPFAM" id="SSF46785">
    <property type="entry name" value="Winged helix' DNA-binding domain"/>
    <property type="match status" value="1"/>
</dbReference>
<reference evidence="5 6" key="1">
    <citation type="submission" date="2017-08" db="EMBL/GenBank/DDBJ databases">
        <title>Complete genome sequence of Gluconacetobacter saccharivorans CV1 isolated from Fermented Vinegar.</title>
        <authorList>
            <person name="Kim S.-Y."/>
        </authorList>
    </citation>
    <scope>NUCLEOTIDE SEQUENCE [LARGE SCALE GENOMIC DNA]</scope>
    <source>
        <strain evidence="5 6">CV1</strain>
    </source>
</reference>
<dbReference type="PANTHER" id="PTHR33164">
    <property type="entry name" value="TRANSCRIPTIONAL REGULATOR, MARR FAMILY"/>
    <property type="match status" value="1"/>
</dbReference>
<dbReference type="InterPro" id="IPR023187">
    <property type="entry name" value="Tscrpt_reg_MarR-type_CS"/>
</dbReference>
<dbReference type="AlphaFoldDB" id="A0A347WEC3"/>
<dbReference type="InterPro" id="IPR000835">
    <property type="entry name" value="HTH_MarR-typ"/>
</dbReference>
<organism evidence="5 6">
    <name type="scientific">Komagataeibacter saccharivorans</name>
    <dbReference type="NCBI Taxonomy" id="265959"/>
    <lineage>
        <taxon>Bacteria</taxon>
        <taxon>Pseudomonadati</taxon>
        <taxon>Pseudomonadota</taxon>
        <taxon>Alphaproteobacteria</taxon>
        <taxon>Acetobacterales</taxon>
        <taxon>Acetobacteraceae</taxon>
        <taxon>Komagataeibacter</taxon>
    </lineage>
</organism>
<dbReference type="Proteomes" id="UP000264120">
    <property type="component" value="Chromosome"/>
</dbReference>
<evidence type="ECO:0000259" key="4">
    <source>
        <dbReference type="PROSITE" id="PS50995"/>
    </source>
</evidence>
<dbReference type="PRINTS" id="PR00598">
    <property type="entry name" value="HTHMARR"/>
</dbReference>
<dbReference type="GO" id="GO:0006950">
    <property type="term" value="P:response to stress"/>
    <property type="evidence" value="ECO:0007669"/>
    <property type="project" value="TreeGrafter"/>
</dbReference>
<keyword evidence="2" id="KW-0238">DNA-binding</keyword>
<evidence type="ECO:0000256" key="1">
    <source>
        <dbReference type="ARBA" id="ARBA00023015"/>
    </source>
</evidence>
<keyword evidence="6" id="KW-1185">Reference proteome</keyword>
<dbReference type="Pfam" id="PF12802">
    <property type="entry name" value="MarR_2"/>
    <property type="match status" value="1"/>
</dbReference>
<evidence type="ECO:0000256" key="2">
    <source>
        <dbReference type="ARBA" id="ARBA00023125"/>
    </source>
</evidence>
<dbReference type="InterPro" id="IPR036390">
    <property type="entry name" value="WH_DNA-bd_sf"/>
</dbReference>
<dbReference type="Gene3D" id="1.10.10.10">
    <property type="entry name" value="Winged helix-like DNA-binding domain superfamily/Winged helix DNA-binding domain"/>
    <property type="match status" value="1"/>
</dbReference>
<protein>
    <submittedName>
        <fullName evidence="5">Transcriptional activatory protein BadR</fullName>
    </submittedName>
</protein>
<dbReference type="GO" id="GO:0003700">
    <property type="term" value="F:DNA-binding transcription factor activity"/>
    <property type="evidence" value="ECO:0007669"/>
    <property type="project" value="InterPro"/>
</dbReference>
<accession>A0A347WEC3</accession>
<dbReference type="InterPro" id="IPR039422">
    <property type="entry name" value="MarR/SlyA-like"/>
</dbReference>
<keyword evidence="1" id="KW-0805">Transcription regulation</keyword>
<dbReference type="PANTHER" id="PTHR33164:SF43">
    <property type="entry name" value="HTH-TYPE TRANSCRIPTIONAL REPRESSOR YETL"/>
    <property type="match status" value="1"/>
</dbReference>
<dbReference type="SMART" id="SM00347">
    <property type="entry name" value="HTH_MARR"/>
    <property type="match status" value="1"/>
</dbReference>
<sequence length="177" mass="20095">MPVHSSLAANSAKHKEDTKKSVDKMALRVWIRMFACTQLVEKRVRKLLRKKYNTTLPRFDVLAQLDSSNGTLSMGDLSQRLMVTTGNVTGLIDLMEQEGLVERHPHPTDRRSTLVQMTALGEQLCSTAMPAHQEWIQEMLKGMAEDELSQLHQLLGKTKAAIAAREDQWEQKRTRAE</sequence>
<evidence type="ECO:0000256" key="3">
    <source>
        <dbReference type="ARBA" id="ARBA00023163"/>
    </source>
</evidence>
<dbReference type="PROSITE" id="PS01117">
    <property type="entry name" value="HTH_MARR_1"/>
    <property type="match status" value="1"/>
</dbReference>